<dbReference type="PANTHER" id="PTHR30055">
    <property type="entry name" value="HTH-TYPE TRANSCRIPTIONAL REGULATOR RUTR"/>
    <property type="match status" value="1"/>
</dbReference>
<keyword evidence="3" id="KW-0804">Transcription</keyword>
<evidence type="ECO:0000256" key="4">
    <source>
        <dbReference type="PROSITE-ProRule" id="PRU00335"/>
    </source>
</evidence>
<evidence type="ECO:0000313" key="7">
    <source>
        <dbReference type="Proteomes" id="UP000185678"/>
    </source>
</evidence>
<evidence type="ECO:0000256" key="3">
    <source>
        <dbReference type="ARBA" id="ARBA00023163"/>
    </source>
</evidence>
<dbReference type="InterPro" id="IPR025996">
    <property type="entry name" value="MT1864/Rv1816-like_C"/>
</dbReference>
<reference evidence="6 7" key="1">
    <citation type="submission" date="2017-01" db="EMBL/GenBank/DDBJ databases">
        <authorList>
            <person name="Mah S.A."/>
            <person name="Swanson W.J."/>
            <person name="Moy G.W."/>
            <person name="Vacquier V.D."/>
        </authorList>
    </citation>
    <scope>NUCLEOTIDE SEQUENCE [LARGE SCALE GENOMIC DNA]</scope>
    <source>
        <strain evidence="6 7">DSM 11589</strain>
    </source>
</reference>
<feature type="domain" description="HTH tetR-type" evidence="5">
    <location>
        <begin position="10"/>
        <end position="70"/>
    </location>
</feature>
<dbReference type="InterPro" id="IPR050109">
    <property type="entry name" value="HTH-type_TetR-like_transc_reg"/>
</dbReference>
<dbReference type="Pfam" id="PF00440">
    <property type="entry name" value="TetR_N"/>
    <property type="match status" value="1"/>
</dbReference>
<dbReference type="InterPro" id="IPR001647">
    <property type="entry name" value="HTH_TetR"/>
</dbReference>
<accession>A0A1N7L6J3</accession>
<keyword evidence="2 4" id="KW-0238">DNA-binding</keyword>
<evidence type="ECO:0000259" key="5">
    <source>
        <dbReference type="PROSITE" id="PS50977"/>
    </source>
</evidence>
<protein>
    <submittedName>
        <fullName evidence="6">Transcriptional regulator, TetR family</fullName>
    </submittedName>
</protein>
<organism evidence="6 7">
    <name type="scientific">Insolitispirillum peregrinum</name>
    <dbReference type="NCBI Taxonomy" id="80876"/>
    <lineage>
        <taxon>Bacteria</taxon>
        <taxon>Pseudomonadati</taxon>
        <taxon>Pseudomonadota</taxon>
        <taxon>Alphaproteobacteria</taxon>
        <taxon>Rhodospirillales</taxon>
        <taxon>Novispirillaceae</taxon>
        <taxon>Insolitispirillum</taxon>
    </lineage>
</organism>
<dbReference type="Gene3D" id="1.10.357.10">
    <property type="entry name" value="Tetracycline Repressor, domain 2"/>
    <property type="match status" value="1"/>
</dbReference>
<dbReference type="InterPro" id="IPR009057">
    <property type="entry name" value="Homeodomain-like_sf"/>
</dbReference>
<dbReference type="PANTHER" id="PTHR30055:SF220">
    <property type="entry name" value="TETR-FAMILY REGULATORY PROTEIN"/>
    <property type="match status" value="1"/>
</dbReference>
<dbReference type="Proteomes" id="UP000185678">
    <property type="component" value="Unassembled WGS sequence"/>
</dbReference>
<evidence type="ECO:0000313" key="6">
    <source>
        <dbReference type="EMBL" id="SIS69472.1"/>
    </source>
</evidence>
<name>A0A1N7L6J3_9PROT</name>
<dbReference type="Pfam" id="PF13305">
    <property type="entry name" value="TetR_C_33"/>
    <property type="match status" value="1"/>
</dbReference>
<evidence type="ECO:0000256" key="2">
    <source>
        <dbReference type="ARBA" id="ARBA00023125"/>
    </source>
</evidence>
<dbReference type="GO" id="GO:0003700">
    <property type="term" value="F:DNA-binding transcription factor activity"/>
    <property type="evidence" value="ECO:0007669"/>
    <property type="project" value="TreeGrafter"/>
</dbReference>
<feature type="DNA-binding region" description="H-T-H motif" evidence="4">
    <location>
        <begin position="33"/>
        <end position="52"/>
    </location>
</feature>
<dbReference type="STRING" id="80876.SAMN05421779_103143"/>
<dbReference type="InterPro" id="IPR036271">
    <property type="entry name" value="Tet_transcr_reg_TetR-rel_C_sf"/>
</dbReference>
<dbReference type="EMBL" id="FTOA01000003">
    <property type="protein sequence ID" value="SIS69472.1"/>
    <property type="molecule type" value="Genomic_DNA"/>
</dbReference>
<proteinExistence type="predicted"/>
<dbReference type="PROSITE" id="PS50977">
    <property type="entry name" value="HTH_TETR_2"/>
    <property type="match status" value="1"/>
</dbReference>
<dbReference type="GO" id="GO:0000976">
    <property type="term" value="F:transcription cis-regulatory region binding"/>
    <property type="evidence" value="ECO:0007669"/>
    <property type="project" value="TreeGrafter"/>
</dbReference>
<dbReference type="SUPFAM" id="SSF48498">
    <property type="entry name" value="Tetracyclin repressor-like, C-terminal domain"/>
    <property type="match status" value="1"/>
</dbReference>
<evidence type="ECO:0000256" key="1">
    <source>
        <dbReference type="ARBA" id="ARBA00023015"/>
    </source>
</evidence>
<dbReference type="RefSeq" id="WP_076399786.1">
    <property type="nucleotide sequence ID" value="NZ_FTOA01000003.1"/>
</dbReference>
<gene>
    <name evidence="6" type="ORF">SAMN05421779_103143</name>
</gene>
<keyword evidence="1" id="KW-0805">Transcription regulation</keyword>
<dbReference type="SUPFAM" id="SSF46689">
    <property type="entry name" value="Homeodomain-like"/>
    <property type="match status" value="1"/>
</dbReference>
<dbReference type="AlphaFoldDB" id="A0A1N7L6J3"/>
<sequence>MSGKGKYHHGDLRQALIAAAVEFLADHPPADLSIRKLARSLGISEAAPYHHFADRQALELAVMAEGYALLRDRCLAAGQAGRGLEGLCAAYTGFALDHPNLFRLIHQSSAARNPANAVLYAISAEAFAPLLAEVRQRARAQGIDDEGQVGFLALMVWTQLHGLTDVLIADFLRLGDGHAAFCARAYRHIEGSLMAALDAVRRSPAPAGGDGR</sequence>
<keyword evidence="7" id="KW-1185">Reference proteome</keyword>